<name>A0AAE1A0M2_9GAST</name>
<organism evidence="2 3">
    <name type="scientific">Elysia crispata</name>
    <name type="common">lettuce slug</name>
    <dbReference type="NCBI Taxonomy" id="231223"/>
    <lineage>
        <taxon>Eukaryota</taxon>
        <taxon>Metazoa</taxon>
        <taxon>Spiralia</taxon>
        <taxon>Lophotrochozoa</taxon>
        <taxon>Mollusca</taxon>
        <taxon>Gastropoda</taxon>
        <taxon>Heterobranchia</taxon>
        <taxon>Euthyneura</taxon>
        <taxon>Panpulmonata</taxon>
        <taxon>Sacoglossa</taxon>
        <taxon>Placobranchoidea</taxon>
        <taxon>Plakobranchidae</taxon>
        <taxon>Elysia</taxon>
    </lineage>
</organism>
<gene>
    <name evidence="2" type="ORF">RRG08_014043</name>
</gene>
<dbReference type="Proteomes" id="UP001283361">
    <property type="component" value="Unassembled WGS sequence"/>
</dbReference>
<evidence type="ECO:0008006" key="4">
    <source>
        <dbReference type="Google" id="ProtNLM"/>
    </source>
</evidence>
<feature type="signal peptide" evidence="1">
    <location>
        <begin position="1"/>
        <end position="25"/>
    </location>
</feature>
<dbReference type="AlphaFoldDB" id="A0AAE1A0M2"/>
<evidence type="ECO:0000256" key="1">
    <source>
        <dbReference type="SAM" id="SignalP"/>
    </source>
</evidence>
<protein>
    <recommendedName>
        <fullName evidence="4">Secreted protein</fullName>
    </recommendedName>
</protein>
<dbReference type="EMBL" id="JAWDGP010002956">
    <property type="protein sequence ID" value="KAK3778416.1"/>
    <property type="molecule type" value="Genomic_DNA"/>
</dbReference>
<sequence>MVSLATIFTVVSSGVVFSAPRAVECVTIWGSKRHSTAPLLNAPHQLHPPLLSHPKNADAQNEARRRSGSNVVALYKVPLHTMLFIV</sequence>
<evidence type="ECO:0000313" key="3">
    <source>
        <dbReference type="Proteomes" id="UP001283361"/>
    </source>
</evidence>
<evidence type="ECO:0000313" key="2">
    <source>
        <dbReference type="EMBL" id="KAK3778416.1"/>
    </source>
</evidence>
<keyword evidence="1" id="KW-0732">Signal</keyword>
<accession>A0AAE1A0M2</accession>
<feature type="chain" id="PRO_5042027101" description="Secreted protein" evidence="1">
    <location>
        <begin position="26"/>
        <end position="86"/>
    </location>
</feature>
<keyword evidence="3" id="KW-1185">Reference proteome</keyword>
<proteinExistence type="predicted"/>
<reference evidence="2" key="1">
    <citation type="journal article" date="2023" name="G3 (Bethesda)">
        <title>A reference genome for the long-term kleptoplast-retaining sea slug Elysia crispata morphotype clarki.</title>
        <authorList>
            <person name="Eastman K.E."/>
            <person name="Pendleton A.L."/>
            <person name="Shaikh M.A."/>
            <person name="Suttiyut T."/>
            <person name="Ogas R."/>
            <person name="Tomko P."/>
            <person name="Gavelis G."/>
            <person name="Widhalm J.R."/>
            <person name="Wisecaver J.H."/>
        </authorList>
    </citation>
    <scope>NUCLEOTIDE SEQUENCE</scope>
    <source>
        <strain evidence="2">ECLA1</strain>
    </source>
</reference>
<comment type="caution">
    <text evidence="2">The sequence shown here is derived from an EMBL/GenBank/DDBJ whole genome shotgun (WGS) entry which is preliminary data.</text>
</comment>